<dbReference type="SUPFAM" id="SSF50985">
    <property type="entry name" value="RCC1/BLIP-II"/>
    <property type="match status" value="2"/>
</dbReference>
<feature type="compositionally biased region" description="Polar residues" evidence="1">
    <location>
        <begin position="1891"/>
        <end position="1913"/>
    </location>
</feature>
<dbReference type="PANTHER" id="PTHR46573:SF1">
    <property type="entry name" value="WD REPEAT, SAM AND U-BOX DOMAIN-CONTAINING PROTEIN 1"/>
    <property type="match status" value="1"/>
</dbReference>
<dbReference type="CDD" id="cd16655">
    <property type="entry name" value="RING-Ubox_WDSUB1-like"/>
    <property type="match status" value="1"/>
</dbReference>
<reference evidence="4" key="1">
    <citation type="submission" date="2021-02" db="EMBL/GenBank/DDBJ databases">
        <authorList>
            <person name="Dougan E. K."/>
            <person name="Rhodes N."/>
            <person name="Thang M."/>
            <person name="Chan C."/>
        </authorList>
    </citation>
    <scope>NUCLEOTIDE SEQUENCE</scope>
</reference>
<feature type="transmembrane region" description="Helical" evidence="2">
    <location>
        <begin position="657"/>
        <end position="679"/>
    </location>
</feature>
<organism evidence="4 5">
    <name type="scientific">Polarella glacialis</name>
    <name type="common">Dinoflagellate</name>
    <dbReference type="NCBI Taxonomy" id="89957"/>
    <lineage>
        <taxon>Eukaryota</taxon>
        <taxon>Sar</taxon>
        <taxon>Alveolata</taxon>
        <taxon>Dinophyceae</taxon>
        <taxon>Suessiales</taxon>
        <taxon>Suessiaceae</taxon>
        <taxon>Polarella</taxon>
    </lineage>
</organism>
<feature type="region of interest" description="Disordered" evidence="1">
    <location>
        <begin position="907"/>
        <end position="941"/>
    </location>
</feature>
<comment type="caution">
    <text evidence="4">The sequence shown here is derived from an EMBL/GenBank/DDBJ whole genome shotgun (WGS) entry which is preliminary data.</text>
</comment>
<keyword evidence="2" id="KW-0812">Transmembrane</keyword>
<dbReference type="Gene3D" id="3.30.40.10">
    <property type="entry name" value="Zinc/RING finger domain, C3HC4 (zinc finger)"/>
    <property type="match status" value="1"/>
</dbReference>
<keyword evidence="2" id="KW-1133">Transmembrane helix</keyword>
<evidence type="ECO:0000313" key="4">
    <source>
        <dbReference type="EMBL" id="CAE8592193.1"/>
    </source>
</evidence>
<protein>
    <recommendedName>
        <fullName evidence="3">U-box domain-containing protein</fullName>
    </recommendedName>
</protein>
<keyword evidence="2" id="KW-0472">Membrane</keyword>
<dbReference type="InterPro" id="IPR052085">
    <property type="entry name" value="WD-SAM-U-box"/>
</dbReference>
<dbReference type="PROSITE" id="PS51698">
    <property type="entry name" value="U_BOX"/>
    <property type="match status" value="1"/>
</dbReference>
<dbReference type="InterPro" id="IPR013083">
    <property type="entry name" value="Znf_RING/FYVE/PHD"/>
</dbReference>
<proteinExistence type="predicted"/>
<feature type="compositionally biased region" description="Basic and acidic residues" evidence="1">
    <location>
        <begin position="398"/>
        <end position="463"/>
    </location>
</feature>
<dbReference type="EMBL" id="CAJNNV010005524">
    <property type="protein sequence ID" value="CAE8592193.1"/>
    <property type="molecule type" value="Genomic_DNA"/>
</dbReference>
<name>A0A813DU32_POLGL</name>
<evidence type="ECO:0000256" key="2">
    <source>
        <dbReference type="SAM" id="Phobius"/>
    </source>
</evidence>
<feature type="compositionally biased region" description="Acidic residues" evidence="1">
    <location>
        <begin position="387"/>
        <end position="397"/>
    </location>
</feature>
<dbReference type="GO" id="GO:0016567">
    <property type="term" value="P:protein ubiquitination"/>
    <property type="evidence" value="ECO:0007669"/>
    <property type="project" value="InterPro"/>
</dbReference>
<sequence length="2173" mass="238027">MAGSGECEDDEILRLLPPPTSFCCPINQHLMLDPVAAADGHVYERTAIEEWFRRCNGSLRSPMTNLPLPTVPLTPNRALQRAIEEYLHGRPELVRKELDQASVAEAVRLWAEELQSAKIAKNQDLLKARAALAELRQPLAKLREALAAGEQAAAEFENKLCAAEAAVGVETTTTAAGQQQLSAGVLQVFSTAFAFAAVNENGFVVTWGYARFGGDSQSVQQQLSSGVRQVFSTQTAFAAVKENGSVVTWGCRDRGGDSQAVQQQLSSGVRQVFSTEEAFAAVKENGSVVTWGRQPVKSFGRDSQSVQQQLSSGVRQVFSNNGAFAAVKENGSVVTWGYARFGGDSQSVQQQLSSGVRQVFSTQEAFAAVKENGSVVTWGAADRGGDSEEAILVDEDERPWRKGKGEKGKGEPEKGKGEPEKGKGEPRREALEEEQEKKDERDERDWYEKAVEEEPEKGKGKDKHEFEQVFSNNGAFAALKENGSVVTWGDARCGGDSASVQQQLSAGVRQVFSTQEAFAAVKENGSVVTWGDGRCGGDSEEIQQQLGSGVRQVFSNNGAFAAVKENGSVVTWGDARCGGDSASVQQQLSAGVRQVFSTQKAFAAVFSTTGAFAAVKENGSVVTRGDARCGGDSEEVALKQTSFNSMGGRNNRQQYCVAAGGVLVMAVGFMLLAAWRLVLDSEVLRVFEARLCLSLLVSGSLAVGLGVIGAGSACCQSRLVLCGYSWAALFLGISCATCSALLSLQVASSATRVEMDCQEVQLGSPVGSAARPANEAYEGMYRDLAYCRKASPLALRLDACPDSPGSPGDRWRSSPFEAMFRLAEEEYRCSGFCQDGQPLFALPMGTINQENKLKKRPACFSPLMEEAGYTSATAAGLGLGLAEDVSRIIGLSSLDAEGFLDDDIEEPAEEFGRRRCNEREEEDYPSEPAAEPVSGRMEEGDLTLGSRDSWAVDRLSGLSSLGRLLRRKLRGHLRQWRQACEAESLAEEQHQQQQPIDGRTRSYASNSRFCRAAVASEDEADVRRQMHLLPPTRSSRVAVREWAQLRFLARTLSAWCLVSGDGRSRRAVRAVCAQYRARVLTTRAFAGFAEHGRFWVARLGAFSEVVEQWSFERLADRIEAALGAWRRRAAKGAIRRRCGEALTRWVRTTRLRSLVLVWQTQIRRNRRIADGLDRRHRSMKTHIGLAVCAAWRRAARRSRCASVAASSFQLRRAKDVIKRWAQLQAAEAANSWRLAATALRSWCRFRVHFLAGKELRRRRRGSLSHDTLRRWRLAAELKRREDRLRAHEEVAVGRRALRDWMRLQVAVNFAVRRLAMDAMGAWHSLARRLASSRSARVQEAFLGSSVNSSTSPSRSQVAGLQQRKEPRLLGSCLAGWLREAVEHRKRRRHAAEAAARLRDQSAARALWTWRSRAEVAAARREQLHRASMALTAMVAASRWARAHEACQFWASFARVRRRKRTECLAPSFQALEPRAVQQQPRAVQQPRVVQQPGVVQLRPPALAVRGPSKPLQAAPPAALQRWLRWTLALWLGNAAALPWLQWSMSIWRGACLRAELQRLRWWSLVVSRTALRQGELNQLRRWFDAWFRAAAASLREAVAAAAAELQGLSQDIDEEDYDLAARIDTRMQDTAGEPESLLELLGGDDADAEGGSCLGDSWAAFSDDVAGLGGLSESEELETSELTTLPKPRCARGLDRASDAVLGAAFSAWAACHRQRAAERQMDTLAVAGESELLLWAFSAWAVRVCWQAHPRHSQRRARPVTGLDGSTRSCVLSLIGRFKMKYAKMYTYHSVKEPMPNTAWSPACSAFSAPSGVPRVLPPSPSVGGSVAYGGPGHGAGAAPTGSGYLSPLYRRDVGASAPNSYAPPLAPGFQSQSIGNAPMDHRSFGPGTGYSSGSCASRMGPTSLSSPTQRYNAGLSDSAVRSQLHHAEAGRTPMGALGYASGQECRASTAGGGFGGFGGSSAPAGLGTWGELIAVGVIDRAYIEKEAERRKKEIDRATDKQLADMENECMEQRSTIQQQAEYHTQMAEKQIEGHKRQHQAHIMRQAEIQAYAILQRADMEKGSLGHEAARALSIQSEREKAAIQYEAMQKAEDMWRQSQRALLEQAQKAKLDIELEAKKRTEDVEQQVREAVSRIYISANTANPVGLPAQGPRSFVPEPTWPEAHMLMGLR</sequence>
<keyword evidence="5" id="KW-1185">Reference proteome</keyword>
<dbReference type="Gene3D" id="2.130.10.30">
    <property type="entry name" value="Regulator of chromosome condensation 1/beta-lactamase-inhibitor protein II"/>
    <property type="match status" value="2"/>
</dbReference>
<dbReference type="GO" id="GO:0004842">
    <property type="term" value="F:ubiquitin-protein transferase activity"/>
    <property type="evidence" value="ECO:0007669"/>
    <property type="project" value="InterPro"/>
</dbReference>
<dbReference type="InterPro" id="IPR003613">
    <property type="entry name" value="Ubox_domain"/>
</dbReference>
<feature type="region of interest" description="Disordered" evidence="1">
    <location>
        <begin position="1866"/>
        <end position="1914"/>
    </location>
</feature>
<feature type="transmembrane region" description="Helical" evidence="2">
    <location>
        <begin position="691"/>
        <end position="711"/>
    </location>
</feature>
<dbReference type="OrthoDB" id="5370059at2759"/>
<dbReference type="Pfam" id="PF04564">
    <property type="entry name" value="U-box"/>
    <property type="match status" value="1"/>
</dbReference>
<evidence type="ECO:0000259" key="3">
    <source>
        <dbReference type="PROSITE" id="PS51698"/>
    </source>
</evidence>
<dbReference type="SMART" id="SM00504">
    <property type="entry name" value="Ubox"/>
    <property type="match status" value="1"/>
</dbReference>
<evidence type="ECO:0000256" key="1">
    <source>
        <dbReference type="SAM" id="MobiDB-lite"/>
    </source>
</evidence>
<feature type="region of interest" description="Disordered" evidence="1">
    <location>
        <begin position="378"/>
        <end position="463"/>
    </location>
</feature>
<dbReference type="PANTHER" id="PTHR46573">
    <property type="entry name" value="WD REPEAT, SAM AND U-BOX DOMAIN-CONTAINING PROTEIN 1"/>
    <property type="match status" value="1"/>
</dbReference>
<dbReference type="InterPro" id="IPR009091">
    <property type="entry name" value="RCC1/BLIP-II"/>
</dbReference>
<accession>A0A813DU32</accession>
<dbReference type="Proteomes" id="UP000654075">
    <property type="component" value="Unassembled WGS sequence"/>
</dbReference>
<evidence type="ECO:0000313" key="5">
    <source>
        <dbReference type="Proteomes" id="UP000654075"/>
    </source>
</evidence>
<dbReference type="SUPFAM" id="SSF57850">
    <property type="entry name" value="RING/U-box"/>
    <property type="match status" value="1"/>
</dbReference>
<feature type="domain" description="U-box" evidence="3">
    <location>
        <begin position="17"/>
        <end position="93"/>
    </location>
</feature>
<gene>
    <name evidence="4" type="ORF">PGLA1383_LOCUS10847</name>
</gene>